<accession>A0A9E2NVC1</accession>
<reference evidence="1" key="2">
    <citation type="submission" date="2021-04" db="EMBL/GenBank/DDBJ databases">
        <authorList>
            <person name="Gilroy R."/>
        </authorList>
    </citation>
    <scope>NUCLEOTIDE SEQUENCE</scope>
    <source>
        <strain evidence="1">876</strain>
    </source>
</reference>
<comment type="caution">
    <text evidence="1">The sequence shown here is derived from an EMBL/GenBank/DDBJ whole genome shotgun (WGS) entry which is preliminary data.</text>
</comment>
<organism evidence="1 2">
    <name type="scientific">Candidatus Limosilactobacillus merdavium</name>
    <dbReference type="NCBI Taxonomy" id="2838651"/>
    <lineage>
        <taxon>Bacteria</taxon>
        <taxon>Bacillati</taxon>
        <taxon>Bacillota</taxon>
        <taxon>Bacilli</taxon>
        <taxon>Lactobacillales</taxon>
        <taxon>Lactobacillaceae</taxon>
        <taxon>Limosilactobacillus</taxon>
    </lineage>
</organism>
<dbReference type="Pfam" id="PF00300">
    <property type="entry name" value="His_Phos_1"/>
    <property type="match status" value="1"/>
</dbReference>
<sequence>MFNPTCAIANGETFQHVQQRVQDFINEITQKHPNDRIVVVTHGFTVRSFAANTVNINGLEILEPDNCSVTKIVVDAQTHEQHLIYYNRIVDNQF</sequence>
<name>A0A9E2NVC1_9LACO</name>
<dbReference type="InterPro" id="IPR029033">
    <property type="entry name" value="His_PPase_superfam"/>
</dbReference>
<dbReference type="Gene3D" id="3.40.50.1240">
    <property type="entry name" value="Phosphoglycerate mutase-like"/>
    <property type="match status" value="1"/>
</dbReference>
<protein>
    <submittedName>
        <fullName evidence="1">Histidine phosphatase family protein</fullName>
    </submittedName>
</protein>
<dbReference type="CDD" id="cd07067">
    <property type="entry name" value="HP_PGM_like"/>
    <property type="match status" value="1"/>
</dbReference>
<dbReference type="EMBL" id="JAHLFK010000057">
    <property type="protein sequence ID" value="MBU3830282.1"/>
    <property type="molecule type" value="Genomic_DNA"/>
</dbReference>
<dbReference type="InterPro" id="IPR013078">
    <property type="entry name" value="His_Pase_superF_clade-1"/>
</dbReference>
<evidence type="ECO:0000313" key="2">
    <source>
        <dbReference type="Proteomes" id="UP000824180"/>
    </source>
</evidence>
<dbReference type="Proteomes" id="UP000824180">
    <property type="component" value="Unassembled WGS sequence"/>
</dbReference>
<reference evidence="1" key="1">
    <citation type="journal article" date="2021" name="PeerJ">
        <title>Extensive microbial diversity within the chicken gut microbiome revealed by metagenomics and culture.</title>
        <authorList>
            <person name="Gilroy R."/>
            <person name="Ravi A."/>
            <person name="Getino M."/>
            <person name="Pursley I."/>
            <person name="Horton D.L."/>
            <person name="Alikhan N.F."/>
            <person name="Baker D."/>
            <person name="Gharbi K."/>
            <person name="Hall N."/>
            <person name="Watson M."/>
            <person name="Adriaenssens E.M."/>
            <person name="Foster-Nyarko E."/>
            <person name="Jarju S."/>
            <person name="Secka A."/>
            <person name="Antonio M."/>
            <person name="Oren A."/>
            <person name="Chaudhuri R.R."/>
            <person name="La Ragione R."/>
            <person name="Hildebrand F."/>
            <person name="Pallen M.J."/>
        </authorList>
    </citation>
    <scope>NUCLEOTIDE SEQUENCE</scope>
    <source>
        <strain evidence="1">876</strain>
    </source>
</reference>
<proteinExistence type="predicted"/>
<evidence type="ECO:0000313" key="1">
    <source>
        <dbReference type="EMBL" id="MBU3830282.1"/>
    </source>
</evidence>
<dbReference type="AlphaFoldDB" id="A0A9E2NVC1"/>
<gene>
    <name evidence="1" type="ORF">H9843_05255</name>
</gene>
<dbReference type="SUPFAM" id="SSF53254">
    <property type="entry name" value="Phosphoglycerate mutase-like"/>
    <property type="match status" value="1"/>
</dbReference>